<protein>
    <submittedName>
        <fullName evidence="2">NRDE family protein</fullName>
    </submittedName>
</protein>
<name>A0A080M6J2_9PROT</name>
<accession>A0A080M6J2</accession>
<dbReference type="EMBL" id="JDST02000051">
    <property type="protein sequence ID" value="KFB76566.1"/>
    <property type="molecule type" value="Genomic_DNA"/>
</dbReference>
<gene>
    <name evidence="1" type="ORF">AW06_002319</name>
    <name evidence="2" type="ORF">HWD57_13865</name>
</gene>
<dbReference type="Proteomes" id="UP000509684">
    <property type="component" value="Chromosome"/>
</dbReference>
<dbReference type="KEGG" id="acog:HWD57_13865"/>
<dbReference type="AlphaFoldDB" id="A0A080M6J2"/>
<organism evidence="1 3">
    <name type="scientific">Candidatus Accumulibacter cognatus</name>
    <dbReference type="NCBI Taxonomy" id="2954383"/>
    <lineage>
        <taxon>Bacteria</taxon>
        <taxon>Pseudomonadati</taxon>
        <taxon>Pseudomonadota</taxon>
        <taxon>Betaproteobacteria</taxon>
        <taxon>Candidatus Accumulibacter</taxon>
    </lineage>
</organism>
<dbReference type="InterPro" id="IPR008551">
    <property type="entry name" value="TANGO2"/>
</dbReference>
<dbReference type="PANTHER" id="PTHR17985:SF8">
    <property type="entry name" value="TRANSPORT AND GOLGI ORGANIZATION PROTEIN 2 HOMOLOG"/>
    <property type="match status" value="1"/>
</dbReference>
<keyword evidence="3" id="KW-1185">Reference proteome</keyword>
<dbReference type="EMBL" id="CP058708">
    <property type="protein sequence ID" value="QLH50754.1"/>
    <property type="molecule type" value="Genomic_DNA"/>
</dbReference>
<dbReference type="Pfam" id="PF05742">
    <property type="entry name" value="TANGO2"/>
    <property type="match status" value="1"/>
</dbReference>
<sequence length="260" mass="28118">MCLIVLAWQAHPDYPLVVAANRDEFFARPAAPAAFWQEAPQVLAGRDLEAGGTWLGVSRAQRFAALTNYREGGKQDPAARSRGALVADFLTGNASPAAYLAGISAAAADYNGFNLFVGDDQCLGYFSNRGDDQPRWLEPGLYGLSNHLIDTPWPKLASAKATFAAALSGLPASAPFFTLLADQEIVPDAHLPETGVPLEWERILSAVFVRSENYGTRASTLLSRHRDGQTTLIERSFDVDARVTGEVCERFQSSRISTGV</sequence>
<dbReference type="Proteomes" id="UP000021315">
    <property type="component" value="Unassembled WGS sequence"/>
</dbReference>
<proteinExistence type="predicted"/>
<reference evidence="1 3" key="1">
    <citation type="submission" date="2014-02" db="EMBL/GenBank/DDBJ databases">
        <title>Expanding our view of genomic diversity in Candidatus Accumulibacter clades.</title>
        <authorList>
            <person name="Skennerton C.T."/>
            <person name="Barr J.J."/>
            <person name="Slater F.R."/>
            <person name="Bond P.L."/>
            <person name="Tyson G.W."/>
        </authorList>
    </citation>
    <scope>NUCLEOTIDE SEQUENCE [LARGE SCALE GENOMIC DNA]</scope>
    <source>
        <strain evidence="3">SK-02</strain>
    </source>
</reference>
<accession>A0A7D5NBK0</accession>
<dbReference type="STRING" id="1453999.AW06_002319"/>
<evidence type="ECO:0000313" key="2">
    <source>
        <dbReference type="EMBL" id="QLH50754.1"/>
    </source>
</evidence>
<reference evidence="2" key="3">
    <citation type="submission" date="2020-06" db="EMBL/GenBank/DDBJ databases">
        <authorList>
            <person name="Arumugam K."/>
            <person name="Besarab I."/>
            <person name="Haryono M."/>
            <person name="Bagci C."/>
            <person name="Beier S."/>
            <person name="Buchfink B."/>
            <person name="Gorska A."/>
            <person name="Qiu G."/>
            <person name="Huson D.H."/>
            <person name="Williams R.B."/>
        </authorList>
    </citation>
    <scope>NUCLEOTIDE SEQUENCE</scope>
    <source>
        <strain evidence="2">SSA1</strain>
    </source>
</reference>
<evidence type="ECO:0000313" key="4">
    <source>
        <dbReference type="Proteomes" id="UP000509684"/>
    </source>
</evidence>
<reference evidence="2 4" key="2">
    <citation type="journal article" date="2019" name="Microbiome">
        <title>Annotated bacterial chromosomes from frame-shift-corrected long-read metagenomic data.</title>
        <authorList>
            <person name="Arumugam K."/>
            <person name="Bagci C."/>
            <person name="Bessarab I."/>
            <person name="Beier S."/>
            <person name="Buchfink B."/>
            <person name="Gorska A."/>
            <person name="Qiu G."/>
            <person name="Huson D.H."/>
            <person name="Williams R.B.H."/>
        </authorList>
    </citation>
    <scope>NUCLEOTIDE SEQUENCE [LARGE SCALE GENOMIC DNA]</scope>
    <source>
        <strain evidence="2">SSA1</strain>
    </source>
</reference>
<evidence type="ECO:0000313" key="1">
    <source>
        <dbReference type="EMBL" id="KFB76566.1"/>
    </source>
</evidence>
<dbReference type="RefSeq" id="WP_034949322.1">
    <property type="nucleotide sequence ID" value="NZ_JDST02000051.1"/>
</dbReference>
<dbReference type="PANTHER" id="PTHR17985">
    <property type="entry name" value="SER/THR-RICH PROTEIN T10 IN DGCR REGION"/>
    <property type="match status" value="1"/>
</dbReference>
<evidence type="ECO:0000313" key="3">
    <source>
        <dbReference type="Proteomes" id="UP000021315"/>
    </source>
</evidence>